<name>A0AAV1CR54_OLDCO</name>
<dbReference type="GO" id="GO:0080115">
    <property type="term" value="F:myosin XI tail binding"/>
    <property type="evidence" value="ECO:0007669"/>
    <property type="project" value="UniProtKB-ARBA"/>
</dbReference>
<feature type="coiled-coil region" evidence="5">
    <location>
        <begin position="405"/>
        <end position="432"/>
    </location>
</feature>
<evidence type="ECO:0000256" key="6">
    <source>
        <dbReference type="SAM" id="MobiDB-lite"/>
    </source>
</evidence>
<evidence type="ECO:0000313" key="9">
    <source>
        <dbReference type="EMBL" id="CAI9097530.1"/>
    </source>
</evidence>
<reference evidence="9" key="1">
    <citation type="submission" date="2023-03" db="EMBL/GenBank/DDBJ databases">
        <authorList>
            <person name="Julca I."/>
        </authorList>
    </citation>
    <scope>NUCLEOTIDE SEQUENCE</scope>
</reference>
<sequence>MDSDFTTTSTSFVKCCDCGCSCSPIMNRSFSGTMLRSVKRKLDEFEEEKNKFSIPGFVLPQNARVEVENECVALREMVANQQQNIEDLSAELDEERNASSSAANEAMSMILRLQREKAEIQMELRQFKRFTEEKMAHDQQELLALEDLLYKREQAIQSLTCEVQMYKHRMLSYGFPDVEADGGKSVNGTITRNNSVLENLDGQFEFPTYDYPPLKCNLNENQIYSEADNEVVDVEKYAFGETPRSRDQLKDLEYRINQLERSPRSSQPEGEFMGPKTVLEKVIVGYSPRRNRHARKFSTDSTSSFPANGREMGPDFTADSPKFGGSFRKTDFSQTEEFSNSKKVDNVSDVGDDMSDRVYTIDSVYPGVTHFNGDREPKASVAVGDDYMTTPRGSMSNNNIGDPEIQKLYMRLQALEADRESMRQALISMRTDKAQLILLKEIAQNLCKEMSPARRPPPRKPSLIGSLSFISIIKWIVSVVFWRKKARRCKYMFGLSGNNAGLLMLLDKGPHVGKWRCLSSTQL</sequence>
<comment type="subcellular location">
    <subcellularLocation>
        <location evidence="1">Membrane</location>
    </subcellularLocation>
</comment>
<dbReference type="AlphaFoldDB" id="A0AAV1CR54"/>
<dbReference type="PANTHER" id="PTHR31422:SF0">
    <property type="entry name" value="MYOSIN-BINDING PROTEIN 7"/>
    <property type="match status" value="1"/>
</dbReference>
<keyword evidence="2 7" id="KW-0812">Transmembrane</keyword>
<organism evidence="9 10">
    <name type="scientific">Oldenlandia corymbosa var. corymbosa</name>
    <dbReference type="NCBI Taxonomy" id="529605"/>
    <lineage>
        <taxon>Eukaryota</taxon>
        <taxon>Viridiplantae</taxon>
        <taxon>Streptophyta</taxon>
        <taxon>Embryophyta</taxon>
        <taxon>Tracheophyta</taxon>
        <taxon>Spermatophyta</taxon>
        <taxon>Magnoliopsida</taxon>
        <taxon>eudicotyledons</taxon>
        <taxon>Gunneridae</taxon>
        <taxon>Pentapetalae</taxon>
        <taxon>asterids</taxon>
        <taxon>lamiids</taxon>
        <taxon>Gentianales</taxon>
        <taxon>Rubiaceae</taxon>
        <taxon>Rubioideae</taxon>
        <taxon>Spermacoceae</taxon>
        <taxon>Hedyotis-Oldenlandia complex</taxon>
        <taxon>Oldenlandia</taxon>
    </lineage>
</organism>
<dbReference type="InterPro" id="IPR007656">
    <property type="entry name" value="GTD-bd"/>
</dbReference>
<evidence type="ECO:0000256" key="5">
    <source>
        <dbReference type="SAM" id="Coils"/>
    </source>
</evidence>
<keyword evidence="4 7" id="KW-0472">Membrane</keyword>
<dbReference type="Pfam" id="PF04576">
    <property type="entry name" value="Zein-binding"/>
    <property type="match status" value="1"/>
</dbReference>
<evidence type="ECO:0000256" key="1">
    <source>
        <dbReference type="ARBA" id="ARBA00004370"/>
    </source>
</evidence>
<keyword evidence="3 7" id="KW-1133">Transmembrane helix</keyword>
<keyword evidence="10" id="KW-1185">Reference proteome</keyword>
<evidence type="ECO:0000256" key="3">
    <source>
        <dbReference type="ARBA" id="ARBA00022989"/>
    </source>
</evidence>
<feature type="coiled-coil region" evidence="5">
    <location>
        <begin position="64"/>
        <end position="133"/>
    </location>
</feature>
<dbReference type="PANTHER" id="PTHR31422">
    <property type="entry name" value="BNAANNG28530D PROTEIN"/>
    <property type="match status" value="1"/>
</dbReference>
<evidence type="ECO:0000256" key="4">
    <source>
        <dbReference type="ARBA" id="ARBA00023136"/>
    </source>
</evidence>
<dbReference type="Proteomes" id="UP001161247">
    <property type="component" value="Chromosome 3"/>
</dbReference>
<dbReference type="GO" id="GO:0016020">
    <property type="term" value="C:membrane"/>
    <property type="evidence" value="ECO:0007669"/>
    <property type="project" value="UniProtKB-SubCell"/>
</dbReference>
<evidence type="ECO:0000256" key="7">
    <source>
        <dbReference type="SAM" id="Phobius"/>
    </source>
</evidence>
<feature type="domain" description="GTD-binding" evidence="8">
    <location>
        <begin position="69"/>
        <end position="167"/>
    </location>
</feature>
<feature type="transmembrane region" description="Helical" evidence="7">
    <location>
        <begin position="463"/>
        <end position="482"/>
    </location>
</feature>
<gene>
    <name evidence="9" type="ORF">OLC1_LOCUS7994</name>
</gene>
<evidence type="ECO:0000313" key="10">
    <source>
        <dbReference type="Proteomes" id="UP001161247"/>
    </source>
</evidence>
<evidence type="ECO:0000256" key="2">
    <source>
        <dbReference type="ARBA" id="ARBA00022692"/>
    </source>
</evidence>
<proteinExistence type="predicted"/>
<keyword evidence="5" id="KW-0175">Coiled coil</keyword>
<dbReference type="EMBL" id="OX459120">
    <property type="protein sequence ID" value="CAI9097530.1"/>
    <property type="molecule type" value="Genomic_DNA"/>
</dbReference>
<accession>A0AAV1CR54</accession>
<feature type="region of interest" description="Disordered" evidence="6">
    <location>
        <begin position="294"/>
        <end position="323"/>
    </location>
</feature>
<protein>
    <submittedName>
        <fullName evidence="9">OLC1v1033980C2</fullName>
    </submittedName>
</protein>
<evidence type="ECO:0000259" key="8">
    <source>
        <dbReference type="PROSITE" id="PS51775"/>
    </source>
</evidence>
<dbReference type="PROSITE" id="PS51775">
    <property type="entry name" value="GTD_BINDING"/>
    <property type="match status" value="1"/>
</dbReference>